<feature type="transmembrane region" description="Helical" evidence="5">
    <location>
        <begin position="236"/>
        <end position="259"/>
    </location>
</feature>
<gene>
    <name evidence="6" type="ORF">GCM10009798_41900</name>
</gene>
<feature type="transmembrane region" description="Helical" evidence="5">
    <location>
        <begin position="266"/>
        <end position="288"/>
    </location>
</feature>
<feature type="transmembrane region" description="Helical" evidence="5">
    <location>
        <begin position="77"/>
        <end position="98"/>
    </location>
</feature>
<evidence type="ECO:0000256" key="1">
    <source>
        <dbReference type="ARBA" id="ARBA00004141"/>
    </source>
</evidence>
<dbReference type="PANTHER" id="PTHR11040:SF205">
    <property type="entry name" value="ZINC TRANSPORTER ZUPT"/>
    <property type="match status" value="1"/>
</dbReference>
<accession>A0ABP5D9H4</accession>
<sequence length="290" mass="29592">MGLGTTLLLGLIAGVTILVGLPIGRMRSASPSLRVFLNATAVGVLLFLVWDVLSAAWEPIDEALTSIHEGDGGAGKAIGYGLIATAGLAVGLLSLVYYERWMAGHAARPARPFGPGAMTVGETARFRGIASWSEARRLSLMIAVGIGLHNFAEGLAIGQSAASGEIALAVMLVIGFGLHNATEGFGIVAPLAADVDENGVARRPSWAFLLTLGAIGGGPTFIGTLVGHGFTSEPVSVAFLTLAAGSLIYVITQLIAVASRARRSDLLAYGMLVGLIAGFLTDAIVTAAGV</sequence>
<feature type="transmembrane region" description="Helical" evidence="5">
    <location>
        <begin position="206"/>
        <end position="230"/>
    </location>
</feature>
<evidence type="ECO:0000256" key="2">
    <source>
        <dbReference type="ARBA" id="ARBA00022692"/>
    </source>
</evidence>
<dbReference type="PANTHER" id="PTHR11040">
    <property type="entry name" value="ZINC/IRON TRANSPORTER"/>
    <property type="match status" value="1"/>
</dbReference>
<dbReference type="Pfam" id="PF02535">
    <property type="entry name" value="Zip"/>
    <property type="match status" value="1"/>
</dbReference>
<evidence type="ECO:0000256" key="5">
    <source>
        <dbReference type="SAM" id="Phobius"/>
    </source>
</evidence>
<name>A0ABP5D9H4_9ACTN</name>
<reference evidence="7" key="1">
    <citation type="journal article" date="2019" name="Int. J. Syst. Evol. Microbiol.">
        <title>The Global Catalogue of Microorganisms (GCM) 10K type strain sequencing project: providing services to taxonomists for standard genome sequencing and annotation.</title>
        <authorList>
            <consortium name="The Broad Institute Genomics Platform"/>
            <consortium name="The Broad Institute Genome Sequencing Center for Infectious Disease"/>
            <person name="Wu L."/>
            <person name="Ma J."/>
        </authorList>
    </citation>
    <scope>NUCLEOTIDE SEQUENCE [LARGE SCALE GENOMIC DNA]</scope>
    <source>
        <strain evidence="7">JCM 15309</strain>
    </source>
</reference>
<protein>
    <submittedName>
        <fullName evidence="6">ZIP family metal transporter</fullName>
    </submittedName>
</protein>
<comment type="subcellular location">
    <subcellularLocation>
        <location evidence="1">Membrane</location>
        <topology evidence="1">Multi-pass membrane protein</topology>
    </subcellularLocation>
</comment>
<feature type="transmembrane region" description="Helical" evidence="5">
    <location>
        <begin position="6"/>
        <end position="23"/>
    </location>
</feature>
<organism evidence="6 7">
    <name type="scientific">Nocardioides panacihumi</name>
    <dbReference type="NCBI Taxonomy" id="400774"/>
    <lineage>
        <taxon>Bacteria</taxon>
        <taxon>Bacillati</taxon>
        <taxon>Actinomycetota</taxon>
        <taxon>Actinomycetes</taxon>
        <taxon>Propionibacteriales</taxon>
        <taxon>Nocardioidaceae</taxon>
        <taxon>Nocardioides</taxon>
    </lineage>
</organism>
<keyword evidence="2 5" id="KW-0812">Transmembrane</keyword>
<dbReference type="EMBL" id="BAAAPB010000008">
    <property type="protein sequence ID" value="GAA1976329.1"/>
    <property type="molecule type" value="Genomic_DNA"/>
</dbReference>
<evidence type="ECO:0000256" key="3">
    <source>
        <dbReference type="ARBA" id="ARBA00022989"/>
    </source>
</evidence>
<evidence type="ECO:0000313" key="6">
    <source>
        <dbReference type="EMBL" id="GAA1976329.1"/>
    </source>
</evidence>
<comment type="caution">
    <text evidence="6">The sequence shown here is derived from an EMBL/GenBank/DDBJ whole genome shotgun (WGS) entry which is preliminary data.</text>
</comment>
<keyword evidence="7" id="KW-1185">Reference proteome</keyword>
<dbReference type="RefSeq" id="WP_344048313.1">
    <property type="nucleotide sequence ID" value="NZ_BAAAPB010000008.1"/>
</dbReference>
<proteinExistence type="predicted"/>
<keyword evidence="4 5" id="KW-0472">Membrane</keyword>
<feature type="transmembrane region" description="Helical" evidence="5">
    <location>
        <begin position="35"/>
        <end position="57"/>
    </location>
</feature>
<dbReference type="Proteomes" id="UP001500571">
    <property type="component" value="Unassembled WGS sequence"/>
</dbReference>
<dbReference type="InterPro" id="IPR003689">
    <property type="entry name" value="ZIP"/>
</dbReference>
<evidence type="ECO:0000313" key="7">
    <source>
        <dbReference type="Proteomes" id="UP001500571"/>
    </source>
</evidence>
<keyword evidence="3 5" id="KW-1133">Transmembrane helix</keyword>
<evidence type="ECO:0000256" key="4">
    <source>
        <dbReference type="ARBA" id="ARBA00023136"/>
    </source>
</evidence>